<keyword evidence="2 3" id="KW-0802">TPR repeat</keyword>
<proteinExistence type="predicted"/>
<feature type="repeat" description="TPR" evidence="3">
    <location>
        <begin position="105"/>
        <end position="138"/>
    </location>
</feature>
<dbReference type="Proteomes" id="UP000316471">
    <property type="component" value="Unassembled WGS sequence"/>
</dbReference>
<feature type="domain" description="YaiO beta-barrel" evidence="5">
    <location>
        <begin position="203"/>
        <end position="369"/>
    </location>
</feature>
<dbReference type="PANTHER" id="PTHR15704">
    <property type="entry name" value="SUPERKILLER 3 PROTEIN-RELATED"/>
    <property type="match status" value="1"/>
</dbReference>
<evidence type="ECO:0000313" key="7">
    <source>
        <dbReference type="Proteomes" id="UP000316471"/>
    </source>
</evidence>
<dbReference type="InterPro" id="IPR011990">
    <property type="entry name" value="TPR-like_helical_dom_sf"/>
</dbReference>
<dbReference type="AlphaFoldDB" id="A0A562M0Z4"/>
<evidence type="ECO:0000256" key="4">
    <source>
        <dbReference type="SAM" id="MobiDB-lite"/>
    </source>
</evidence>
<dbReference type="PANTHER" id="PTHR15704:SF7">
    <property type="entry name" value="SUPERKILLER COMPLEX PROTEIN 3"/>
    <property type="match status" value="1"/>
</dbReference>
<dbReference type="GO" id="GO:0055087">
    <property type="term" value="C:Ski complex"/>
    <property type="evidence" value="ECO:0007669"/>
    <property type="project" value="InterPro"/>
</dbReference>
<keyword evidence="1" id="KW-0677">Repeat</keyword>
<name>A0A562M0Z4_9GAMM</name>
<dbReference type="Pfam" id="PF19413">
    <property type="entry name" value="YaiO"/>
    <property type="match status" value="1"/>
</dbReference>
<comment type="caution">
    <text evidence="6">The sequence shown here is derived from an EMBL/GenBank/DDBJ whole genome shotgun (WGS) entry which is preliminary data.</text>
</comment>
<protein>
    <submittedName>
        <fullName evidence="6">YaiO family outer membrane protein</fullName>
    </submittedName>
</protein>
<evidence type="ECO:0000259" key="5">
    <source>
        <dbReference type="Pfam" id="PF19413"/>
    </source>
</evidence>
<evidence type="ECO:0000313" key="6">
    <source>
        <dbReference type="EMBL" id="TWI13615.1"/>
    </source>
</evidence>
<dbReference type="InterPro" id="IPR019734">
    <property type="entry name" value="TPR_rpt"/>
</dbReference>
<dbReference type="GO" id="GO:0006401">
    <property type="term" value="P:RNA catabolic process"/>
    <property type="evidence" value="ECO:0007669"/>
    <property type="project" value="InterPro"/>
</dbReference>
<dbReference type="SUPFAM" id="SSF48452">
    <property type="entry name" value="TPR-like"/>
    <property type="match status" value="1"/>
</dbReference>
<evidence type="ECO:0000256" key="3">
    <source>
        <dbReference type="PROSITE-ProRule" id="PRU00339"/>
    </source>
</evidence>
<dbReference type="InterPro" id="IPR030887">
    <property type="entry name" value="Beta-barrel_YaiO"/>
</dbReference>
<accession>A0A562M0Z4</accession>
<dbReference type="SMART" id="SM00028">
    <property type="entry name" value="TPR"/>
    <property type="match status" value="4"/>
</dbReference>
<dbReference type="NCBIfam" id="TIGR04390">
    <property type="entry name" value="OMP_YaiO_dom"/>
    <property type="match status" value="1"/>
</dbReference>
<dbReference type="RefSeq" id="WP_144812207.1">
    <property type="nucleotide sequence ID" value="NZ_VLKP01000002.1"/>
</dbReference>
<dbReference type="Pfam" id="PF14559">
    <property type="entry name" value="TPR_19"/>
    <property type="match status" value="1"/>
</dbReference>
<feature type="region of interest" description="Disordered" evidence="4">
    <location>
        <begin position="363"/>
        <end position="382"/>
    </location>
</feature>
<dbReference type="PROSITE" id="PS50005">
    <property type="entry name" value="TPR"/>
    <property type="match status" value="1"/>
</dbReference>
<sequence>MTASPIALALLLAAADPILPPHETPAATTVADSGESHEQQLLRARELATNGQRDAALALYSTMLERSPGNTDVLLARGRTLAWMGQWQQSEADLQAVVDRSPTYADAWSALGDMYLWSDRSTQAVQAYGRWQALQPQDPDALLARARAHRSAGELDAARADFEAARALGADQALVDAAIRALEPRASSPDAAAADGYRWAARIGAARTTFRPARDGWTEQSASLRRYFERGSLGLEWLGARRFGQRDAAWALDGYVDLWTRAYANLRYQHAPTPDLFSDRSWRVELYQGVGRGWELSASYDQLDFGGSPTELYGLGVGRYVGNFYLRGRALYVPDVDSHSLSFKGLLRYYYAGNGDEYVEVTGGSGRTTESRSGAGGAVLDDSSSSASVAFVKYLTPRLGFKVGANYADNVDGYSERGISASVYTRW</sequence>
<keyword evidence="7" id="KW-1185">Reference proteome</keyword>
<feature type="compositionally biased region" description="Low complexity" evidence="4">
    <location>
        <begin position="367"/>
        <end position="382"/>
    </location>
</feature>
<gene>
    <name evidence="6" type="ORF">IP93_00778</name>
</gene>
<evidence type="ECO:0000256" key="1">
    <source>
        <dbReference type="ARBA" id="ARBA00022737"/>
    </source>
</evidence>
<reference evidence="6 7" key="1">
    <citation type="journal article" date="2015" name="Stand. Genomic Sci.">
        <title>Genomic Encyclopedia of Bacterial and Archaeal Type Strains, Phase III: the genomes of soil and plant-associated and newly described type strains.</title>
        <authorList>
            <person name="Whitman W.B."/>
            <person name="Woyke T."/>
            <person name="Klenk H.P."/>
            <person name="Zhou Y."/>
            <person name="Lilburn T.G."/>
            <person name="Beck B.J."/>
            <person name="De Vos P."/>
            <person name="Vandamme P."/>
            <person name="Eisen J.A."/>
            <person name="Garrity G."/>
            <person name="Hugenholtz P."/>
            <person name="Kyrpides N.C."/>
        </authorList>
    </citation>
    <scope>NUCLEOTIDE SEQUENCE [LARGE SCALE GENOMIC DNA]</scope>
    <source>
        <strain evidence="6 7">CGMCC 1.10136</strain>
    </source>
</reference>
<dbReference type="EMBL" id="VLKP01000002">
    <property type="protein sequence ID" value="TWI13615.1"/>
    <property type="molecule type" value="Genomic_DNA"/>
</dbReference>
<evidence type="ECO:0000256" key="2">
    <source>
        <dbReference type="ARBA" id="ARBA00022803"/>
    </source>
</evidence>
<organism evidence="6 7">
    <name type="scientific">Aerolutibacter ruishenii</name>
    <dbReference type="NCBI Taxonomy" id="686800"/>
    <lineage>
        <taxon>Bacteria</taxon>
        <taxon>Pseudomonadati</taxon>
        <taxon>Pseudomonadota</taxon>
        <taxon>Gammaproteobacteria</taxon>
        <taxon>Lysobacterales</taxon>
        <taxon>Lysobacteraceae</taxon>
        <taxon>Aerolutibacter</taxon>
    </lineage>
</organism>
<dbReference type="Gene3D" id="1.25.40.10">
    <property type="entry name" value="Tetratricopeptide repeat domain"/>
    <property type="match status" value="1"/>
</dbReference>
<dbReference type="OrthoDB" id="8741349at2"/>
<dbReference type="InterPro" id="IPR039226">
    <property type="entry name" value="Ski3/TTC37"/>
</dbReference>